<dbReference type="PANTHER" id="PTHR35093:SF8">
    <property type="entry name" value="OUTER MEMBRANE PROTEIN NMB0088-RELATED"/>
    <property type="match status" value="1"/>
</dbReference>
<sequence>MTWANNKSVLFASTAIALSMVAGAAHAGGFALREQSAYYQGMSFAGNGTTGDSISSMFWNPATLTGAKNGITFESHSSFIIPNSNITGDYTPQGVAAVPAAFGGPGITAASGSSGDIGSDAWIPSTYTAYRFNEDLVFGLAVNTPFGLSTKPENNWAGQYYSRSSEVFSVNVNPTVAYQVNDMISIGLGAQIQYMKVSLKSAYALNATGATTELKGGGFGYGATAGITVKPMEGTEIGLGFRSATAVGLEGHYINPSIVAVAGGAGGSRTGIDATFVTPESVTLSASQKIGKKFKLAGTVEWTNWSRLDTVATTTTSGATTNPTGTPTLKFQYNDGWFFALGGEYDWNDMVTLRAGLAYEISPVDDANRSTRIPDTNRWWLSAGGSVNVNEHLSLDLGYTHIISEDADINISGNHHDYNSNIGTFTGSADSHVDIISASLRYTF</sequence>
<dbReference type="SUPFAM" id="SSF56935">
    <property type="entry name" value="Porins"/>
    <property type="match status" value="1"/>
</dbReference>
<proteinExistence type="inferred from homology"/>
<keyword evidence="5 8" id="KW-0732">Signal</keyword>
<evidence type="ECO:0000256" key="5">
    <source>
        <dbReference type="ARBA" id="ARBA00022729"/>
    </source>
</evidence>
<dbReference type="RefSeq" id="WP_248157294.1">
    <property type="nucleotide sequence ID" value="NZ_JALNMJ010000017.1"/>
</dbReference>
<dbReference type="InterPro" id="IPR005017">
    <property type="entry name" value="OMPP1/FadL/TodX"/>
</dbReference>
<dbReference type="PANTHER" id="PTHR35093">
    <property type="entry name" value="OUTER MEMBRANE PROTEIN NMB0088-RELATED"/>
    <property type="match status" value="1"/>
</dbReference>
<keyword evidence="4" id="KW-0812">Transmembrane</keyword>
<evidence type="ECO:0000256" key="2">
    <source>
        <dbReference type="ARBA" id="ARBA00008163"/>
    </source>
</evidence>
<evidence type="ECO:0000313" key="10">
    <source>
        <dbReference type="Proteomes" id="UP001431221"/>
    </source>
</evidence>
<comment type="similarity">
    <text evidence="2">Belongs to the OmpP1/FadL family.</text>
</comment>
<evidence type="ECO:0000256" key="3">
    <source>
        <dbReference type="ARBA" id="ARBA00022452"/>
    </source>
</evidence>
<evidence type="ECO:0000256" key="8">
    <source>
        <dbReference type="SAM" id="SignalP"/>
    </source>
</evidence>
<organism evidence="9 10">
    <name type="scientific">Roseibium sediminicola</name>
    <dbReference type="NCBI Taxonomy" id="2933272"/>
    <lineage>
        <taxon>Bacteria</taxon>
        <taxon>Pseudomonadati</taxon>
        <taxon>Pseudomonadota</taxon>
        <taxon>Alphaproteobacteria</taxon>
        <taxon>Hyphomicrobiales</taxon>
        <taxon>Stappiaceae</taxon>
        <taxon>Roseibium</taxon>
    </lineage>
</organism>
<evidence type="ECO:0000313" key="9">
    <source>
        <dbReference type="EMBL" id="MCK7614617.1"/>
    </source>
</evidence>
<feature type="signal peptide" evidence="8">
    <location>
        <begin position="1"/>
        <end position="27"/>
    </location>
</feature>
<keyword evidence="7" id="KW-0998">Cell outer membrane</keyword>
<dbReference type="Gene3D" id="2.40.160.60">
    <property type="entry name" value="Outer membrane protein transport protein (OMPP1/FadL/TodX)"/>
    <property type="match status" value="1"/>
</dbReference>
<gene>
    <name evidence="9" type="ORF">M0H32_20815</name>
</gene>
<evidence type="ECO:0000256" key="1">
    <source>
        <dbReference type="ARBA" id="ARBA00004571"/>
    </source>
</evidence>
<evidence type="ECO:0000256" key="6">
    <source>
        <dbReference type="ARBA" id="ARBA00023136"/>
    </source>
</evidence>
<comment type="subcellular location">
    <subcellularLocation>
        <location evidence="1">Cell outer membrane</location>
        <topology evidence="1">Multi-pass membrane protein</topology>
    </subcellularLocation>
</comment>
<dbReference type="Proteomes" id="UP001431221">
    <property type="component" value="Unassembled WGS sequence"/>
</dbReference>
<comment type="caution">
    <text evidence="9">The sequence shown here is derived from an EMBL/GenBank/DDBJ whole genome shotgun (WGS) entry which is preliminary data.</text>
</comment>
<keyword evidence="6" id="KW-0472">Membrane</keyword>
<dbReference type="Pfam" id="PF03349">
    <property type="entry name" value="Toluene_X"/>
    <property type="match status" value="1"/>
</dbReference>
<protein>
    <submittedName>
        <fullName evidence="9">Outer membrane protein transport protein</fullName>
    </submittedName>
</protein>
<reference evidence="9" key="1">
    <citation type="submission" date="2022-04" db="EMBL/GenBank/DDBJ databases">
        <title>Roseibium sp. CAU 1639 isolated from mud.</title>
        <authorList>
            <person name="Kim W."/>
        </authorList>
    </citation>
    <scope>NUCLEOTIDE SEQUENCE</scope>
    <source>
        <strain evidence="9">CAU 1639</strain>
    </source>
</reference>
<name>A0ABT0GYV8_9HYPH</name>
<keyword evidence="3" id="KW-1134">Transmembrane beta strand</keyword>
<feature type="chain" id="PRO_5047332144" evidence="8">
    <location>
        <begin position="28"/>
        <end position="444"/>
    </location>
</feature>
<evidence type="ECO:0000256" key="4">
    <source>
        <dbReference type="ARBA" id="ARBA00022692"/>
    </source>
</evidence>
<evidence type="ECO:0000256" key="7">
    <source>
        <dbReference type="ARBA" id="ARBA00023237"/>
    </source>
</evidence>
<dbReference type="EMBL" id="JALNMJ010000017">
    <property type="protein sequence ID" value="MCK7614617.1"/>
    <property type="molecule type" value="Genomic_DNA"/>
</dbReference>
<keyword evidence="10" id="KW-1185">Reference proteome</keyword>
<accession>A0ABT0GYV8</accession>